<dbReference type="PANTHER" id="PTHR46847:SF1">
    <property type="entry name" value="D-ALLOSE-BINDING PERIPLASMIC PROTEIN-RELATED"/>
    <property type="match status" value="1"/>
</dbReference>
<organism evidence="7 8">
    <name type="scientific">Bariatricus massiliensis</name>
    <dbReference type="NCBI Taxonomy" id="1745713"/>
    <lineage>
        <taxon>Bacteria</taxon>
        <taxon>Bacillati</taxon>
        <taxon>Bacillota</taxon>
        <taxon>Clostridia</taxon>
        <taxon>Lachnospirales</taxon>
        <taxon>Lachnospiraceae</taxon>
        <taxon>Bariatricus</taxon>
    </lineage>
</organism>
<dbReference type="Pfam" id="PF13407">
    <property type="entry name" value="Peripla_BP_4"/>
    <property type="match status" value="1"/>
</dbReference>
<feature type="signal peptide" evidence="5">
    <location>
        <begin position="1"/>
        <end position="21"/>
    </location>
</feature>
<keyword evidence="8" id="KW-1185">Reference proteome</keyword>
<comment type="similarity">
    <text evidence="2">Belongs to the bacterial solute-binding protein 2 family.</text>
</comment>
<comment type="caution">
    <text evidence="7">The sequence shown here is derived from an EMBL/GenBank/DDBJ whole genome shotgun (WGS) entry which is preliminary data.</text>
</comment>
<feature type="domain" description="Periplasmic binding protein" evidence="6">
    <location>
        <begin position="56"/>
        <end position="317"/>
    </location>
</feature>
<dbReference type="InterPro" id="IPR025997">
    <property type="entry name" value="SBP_2_dom"/>
</dbReference>
<proteinExistence type="inferred from homology"/>
<dbReference type="RefSeq" id="WP_227183509.1">
    <property type="nucleotide sequence ID" value="NZ_JAJCIQ010000005.1"/>
</dbReference>
<evidence type="ECO:0000313" key="7">
    <source>
        <dbReference type="EMBL" id="MCB7387522.1"/>
    </source>
</evidence>
<gene>
    <name evidence="7" type="ORF">LIZ65_09490</name>
</gene>
<reference evidence="7 8" key="1">
    <citation type="submission" date="2021-10" db="EMBL/GenBank/DDBJ databases">
        <title>Collection of gut derived symbiotic bacterial strains cultured from healthy donors.</title>
        <authorList>
            <person name="Lin H."/>
            <person name="Littmann E."/>
            <person name="Kohout C."/>
            <person name="Pamer E.G."/>
        </authorList>
    </citation>
    <scope>NUCLEOTIDE SEQUENCE [LARGE SCALE GENOMIC DNA]</scope>
    <source>
        <strain evidence="7 8">DFI.1.165</strain>
    </source>
</reference>
<comment type="subcellular location">
    <subcellularLocation>
        <location evidence="1">Cell envelope</location>
    </subcellularLocation>
</comment>
<protein>
    <submittedName>
        <fullName evidence="7">Substrate-binding domain-containing protein</fullName>
    </submittedName>
</protein>
<feature type="compositionally biased region" description="Basic and acidic residues" evidence="4">
    <location>
        <begin position="26"/>
        <end position="45"/>
    </location>
</feature>
<feature type="chain" id="PRO_5047488689" evidence="5">
    <location>
        <begin position="22"/>
        <end position="341"/>
    </location>
</feature>
<dbReference type="InterPro" id="IPR028082">
    <property type="entry name" value="Peripla_BP_I"/>
</dbReference>
<dbReference type="Proteomes" id="UP001299546">
    <property type="component" value="Unassembled WGS sequence"/>
</dbReference>
<evidence type="ECO:0000256" key="4">
    <source>
        <dbReference type="SAM" id="MobiDB-lite"/>
    </source>
</evidence>
<dbReference type="PANTHER" id="PTHR46847">
    <property type="entry name" value="D-ALLOSE-BINDING PERIPLASMIC PROTEIN-RELATED"/>
    <property type="match status" value="1"/>
</dbReference>
<dbReference type="Gene3D" id="3.40.50.2300">
    <property type="match status" value="2"/>
</dbReference>
<keyword evidence="3 5" id="KW-0732">Signal</keyword>
<dbReference type="EMBL" id="JAJCIS010000004">
    <property type="protein sequence ID" value="MCB7387522.1"/>
    <property type="molecule type" value="Genomic_DNA"/>
</dbReference>
<feature type="region of interest" description="Disordered" evidence="4">
    <location>
        <begin position="26"/>
        <end position="46"/>
    </location>
</feature>
<name>A0ABS8DGJ0_9FIRM</name>
<evidence type="ECO:0000256" key="3">
    <source>
        <dbReference type="ARBA" id="ARBA00022729"/>
    </source>
</evidence>
<sequence length="341" mass="36232">MKKKVLSVLLCAAMVASMAIGCGSDKKDDTAGKTDDKKTEDEAKGGDVNGDGKLVVGYISKNIVDPFHAPINDYAKETLDGLKKDGTIDDWTGVLDGETDANKQIDRADECIAKNCDYVIILPAEATASDAAVTKMTDAGIKVIVVNSKTDSTDDVAMAYVGPDDVEAGKMLAQWVIDNVPDGGKYAHCQGVIGNSAQIQRGQGIEELMKGNDKFESVGDFPCEWQADKAANVATDMMNQYGDELKAIICDNDDMSSAAQKACNDAGRTDIVCVGVDGNENPLQMVKDGEMGATVLQDGPGQVGGAIDLIKKAINGETTEKEVMIPFVLVTKDNVDEYLKK</sequence>
<accession>A0ABS8DGJ0</accession>
<evidence type="ECO:0000256" key="2">
    <source>
        <dbReference type="ARBA" id="ARBA00007639"/>
    </source>
</evidence>
<evidence type="ECO:0000256" key="1">
    <source>
        <dbReference type="ARBA" id="ARBA00004196"/>
    </source>
</evidence>
<dbReference type="SUPFAM" id="SSF53822">
    <property type="entry name" value="Periplasmic binding protein-like I"/>
    <property type="match status" value="1"/>
</dbReference>
<dbReference type="PROSITE" id="PS51257">
    <property type="entry name" value="PROKAR_LIPOPROTEIN"/>
    <property type="match status" value="1"/>
</dbReference>
<evidence type="ECO:0000259" key="6">
    <source>
        <dbReference type="Pfam" id="PF13407"/>
    </source>
</evidence>
<evidence type="ECO:0000313" key="8">
    <source>
        <dbReference type="Proteomes" id="UP001299546"/>
    </source>
</evidence>
<evidence type="ECO:0000256" key="5">
    <source>
        <dbReference type="SAM" id="SignalP"/>
    </source>
</evidence>